<gene>
    <name evidence="6" type="ORF">HETIRDRAFT_34646</name>
</gene>
<feature type="region of interest" description="Disordered" evidence="4">
    <location>
        <begin position="341"/>
        <end position="425"/>
    </location>
</feature>
<keyword evidence="7" id="KW-1185">Reference proteome</keyword>
<feature type="zinc finger region" description="C3H1-type" evidence="3">
    <location>
        <begin position="1"/>
        <end position="18"/>
    </location>
</feature>
<dbReference type="PANTHER" id="PTHR46527">
    <property type="entry name" value="NUCLEOPORIN-LIKE PROTEIN 2"/>
    <property type="match status" value="1"/>
</dbReference>
<dbReference type="eggNOG" id="KOG0845">
    <property type="taxonomic scope" value="Eukaryota"/>
</dbReference>
<comment type="subcellular location">
    <subcellularLocation>
        <location evidence="1">Nucleus</location>
    </subcellularLocation>
</comment>
<feature type="compositionally biased region" description="Polar residues" evidence="4">
    <location>
        <begin position="314"/>
        <end position="325"/>
    </location>
</feature>
<keyword evidence="3" id="KW-0863">Zinc-finger</keyword>
<dbReference type="EMBL" id="KI925456">
    <property type="protein sequence ID" value="ETW84185.1"/>
    <property type="molecule type" value="Genomic_DNA"/>
</dbReference>
<keyword evidence="3" id="KW-0479">Metal-binding</keyword>
<dbReference type="Proteomes" id="UP000030671">
    <property type="component" value="Unassembled WGS sequence"/>
</dbReference>
<evidence type="ECO:0000313" key="6">
    <source>
        <dbReference type="EMBL" id="ETW84185.1"/>
    </source>
</evidence>
<evidence type="ECO:0000256" key="3">
    <source>
        <dbReference type="PROSITE-ProRule" id="PRU00723"/>
    </source>
</evidence>
<keyword evidence="3" id="KW-0862">Zinc</keyword>
<feature type="compositionally biased region" description="Polar residues" evidence="4">
    <location>
        <begin position="370"/>
        <end position="385"/>
    </location>
</feature>
<evidence type="ECO:0000256" key="4">
    <source>
        <dbReference type="SAM" id="MobiDB-lite"/>
    </source>
</evidence>
<dbReference type="KEGG" id="hir:HETIRDRAFT_34646"/>
<dbReference type="PANTHER" id="PTHR46527:SF1">
    <property type="entry name" value="NUCLEOPORIN NUP42"/>
    <property type="match status" value="1"/>
</dbReference>
<dbReference type="InParanoid" id="W4KFU7"/>
<evidence type="ECO:0000313" key="7">
    <source>
        <dbReference type="Proteomes" id="UP000030671"/>
    </source>
</evidence>
<accession>W4KFU7</accession>
<feature type="region of interest" description="Disordered" evidence="4">
    <location>
        <begin position="303"/>
        <end position="325"/>
    </location>
</feature>
<organism evidence="6 7">
    <name type="scientific">Heterobasidion irregulare (strain TC 32-1)</name>
    <dbReference type="NCBI Taxonomy" id="747525"/>
    <lineage>
        <taxon>Eukaryota</taxon>
        <taxon>Fungi</taxon>
        <taxon>Dikarya</taxon>
        <taxon>Basidiomycota</taxon>
        <taxon>Agaricomycotina</taxon>
        <taxon>Agaricomycetes</taxon>
        <taxon>Russulales</taxon>
        <taxon>Bondarzewiaceae</taxon>
        <taxon>Heterobasidion</taxon>
        <taxon>Heterobasidion annosum species complex</taxon>
    </lineage>
</organism>
<dbReference type="GO" id="GO:0008270">
    <property type="term" value="F:zinc ion binding"/>
    <property type="evidence" value="ECO:0007669"/>
    <property type="project" value="UniProtKB-KW"/>
</dbReference>
<feature type="compositionally biased region" description="Polar residues" evidence="4">
    <location>
        <begin position="21"/>
        <end position="32"/>
    </location>
</feature>
<evidence type="ECO:0000256" key="2">
    <source>
        <dbReference type="ARBA" id="ARBA00023242"/>
    </source>
</evidence>
<feature type="region of interest" description="Disordered" evidence="4">
    <location>
        <begin position="235"/>
        <end position="267"/>
    </location>
</feature>
<reference evidence="6 7" key="1">
    <citation type="journal article" date="2012" name="New Phytol.">
        <title>Insight into trade-off between wood decay and parasitism from the genome of a fungal forest pathogen.</title>
        <authorList>
            <person name="Olson A."/>
            <person name="Aerts A."/>
            <person name="Asiegbu F."/>
            <person name="Belbahri L."/>
            <person name="Bouzid O."/>
            <person name="Broberg A."/>
            <person name="Canback B."/>
            <person name="Coutinho P.M."/>
            <person name="Cullen D."/>
            <person name="Dalman K."/>
            <person name="Deflorio G."/>
            <person name="van Diepen L.T."/>
            <person name="Dunand C."/>
            <person name="Duplessis S."/>
            <person name="Durling M."/>
            <person name="Gonthier P."/>
            <person name="Grimwood J."/>
            <person name="Fossdal C.G."/>
            <person name="Hansson D."/>
            <person name="Henrissat B."/>
            <person name="Hietala A."/>
            <person name="Himmelstrand K."/>
            <person name="Hoffmeister D."/>
            <person name="Hogberg N."/>
            <person name="James T.Y."/>
            <person name="Karlsson M."/>
            <person name="Kohler A."/>
            <person name="Kues U."/>
            <person name="Lee Y.H."/>
            <person name="Lin Y.C."/>
            <person name="Lind M."/>
            <person name="Lindquist E."/>
            <person name="Lombard V."/>
            <person name="Lucas S."/>
            <person name="Lunden K."/>
            <person name="Morin E."/>
            <person name="Murat C."/>
            <person name="Park J."/>
            <person name="Raffaello T."/>
            <person name="Rouze P."/>
            <person name="Salamov A."/>
            <person name="Schmutz J."/>
            <person name="Solheim H."/>
            <person name="Stahlberg J."/>
            <person name="Velez H."/>
            <person name="de Vries R.P."/>
            <person name="Wiebenga A."/>
            <person name="Woodward S."/>
            <person name="Yakovlev I."/>
            <person name="Garbelotto M."/>
            <person name="Martin F."/>
            <person name="Grigoriev I.V."/>
            <person name="Stenlid J."/>
        </authorList>
    </citation>
    <scope>NUCLEOTIDE SEQUENCE [LARGE SCALE GENOMIC DNA]</scope>
    <source>
        <strain evidence="6 7">TC 32-1</strain>
    </source>
</reference>
<dbReference type="InterPro" id="IPR000571">
    <property type="entry name" value="Znf_CCCH"/>
</dbReference>
<feature type="compositionally biased region" description="Low complexity" evidence="4">
    <location>
        <begin position="1"/>
        <end position="11"/>
    </location>
</feature>
<dbReference type="PROSITE" id="PS50103">
    <property type="entry name" value="ZF_C3H1"/>
    <property type="match status" value="1"/>
</dbReference>
<dbReference type="RefSeq" id="XP_009543168.1">
    <property type="nucleotide sequence ID" value="XM_009544873.1"/>
</dbReference>
<dbReference type="GeneID" id="20671776"/>
<keyword evidence="2" id="KW-0539">Nucleus</keyword>
<dbReference type="InterPro" id="IPR051767">
    <property type="entry name" value="Nucleoporin_NUP42"/>
</dbReference>
<feature type="compositionally biased region" description="Polar residues" evidence="4">
    <location>
        <begin position="235"/>
        <end position="265"/>
    </location>
</feature>
<name>W4KFU7_HETIT</name>
<evidence type="ECO:0000256" key="1">
    <source>
        <dbReference type="ARBA" id="ARBA00004123"/>
    </source>
</evidence>
<protein>
    <recommendedName>
        <fullName evidence="5">C3H1-type domain-containing protein</fullName>
    </recommendedName>
</protein>
<feature type="domain" description="C3H1-type" evidence="5">
    <location>
        <begin position="1"/>
        <end position="18"/>
    </location>
</feature>
<dbReference type="AlphaFoldDB" id="W4KFU7"/>
<dbReference type="GO" id="GO:0005634">
    <property type="term" value="C:nucleus"/>
    <property type="evidence" value="ECO:0007669"/>
    <property type="project" value="UniProtKB-SubCell"/>
</dbReference>
<sequence>MRGNCRFGNNCRNEHPKDTGPNRQATTGGQWSATGAGKSLLFSVETMSKDFDPKVDKPFWPLSSYGPAKHEPNLLPPLDESFEELRMKAVLAKIGGTLDEYTKYEQDKTANAERIFMNVRNNIEEAYDTASRQSPINRDQSGGLGSAFKTGGAFGGGGSAFGKPSAFGALGNSKPVLAFASTNTPTSAPAPGQSTFGQTGFGQVTQPTSALGRPPQPPVSAFGQTAAQPVLAFGQPSQQPTSAFGHPSQQPTSAFGQPIQPTSALGQPVSALGGSGFAAFAGDKPSAFAAVANGNNNNTRGATFVPSAFGGNGSSTQPSSSVFGQSNNSVTTSVFGQAAQHPTSAFGDSAQRPVSAFGQPVPQPSAFGQPAQQPTSAFSQPTTAFGQPMQPTPISTFGTPSTQSQSAFDPGGGFGSVPASAPKVVSGTPDFANARSTYKPGLDKYDALLPPDYMSLLPQKAKEAFQAARFEWGNVPEWVPPMEMR</sequence>
<feature type="region of interest" description="Disordered" evidence="4">
    <location>
        <begin position="1"/>
        <end position="32"/>
    </location>
</feature>
<dbReference type="OrthoDB" id="20729at2759"/>
<dbReference type="HOGENOM" id="CLU_509095_0_0_1"/>
<proteinExistence type="predicted"/>
<feature type="compositionally biased region" description="Polar residues" evidence="4">
    <location>
        <begin position="392"/>
        <end position="407"/>
    </location>
</feature>
<evidence type="ECO:0000259" key="5">
    <source>
        <dbReference type="PROSITE" id="PS50103"/>
    </source>
</evidence>